<evidence type="ECO:0000313" key="1">
    <source>
        <dbReference type="EMBL" id="OSQ47451.1"/>
    </source>
</evidence>
<gene>
    <name evidence="1" type="ORF">TALK_13020</name>
</gene>
<dbReference type="EMBL" id="JFKB01000008">
    <property type="protein sequence ID" value="OSQ47451.1"/>
    <property type="molecule type" value="Genomic_DNA"/>
</dbReference>
<name>A0A1Y2LAA7_9PROT</name>
<comment type="caution">
    <text evidence="1">The sequence shown here is derived from an EMBL/GenBank/DDBJ whole genome shotgun (WGS) entry which is preliminary data.</text>
</comment>
<reference evidence="1 2" key="1">
    <citation type="submission" date="2014-03" db="EMBL/GenBank/DDBJ databases">
        <title>The draft genome sequence of Thalassospira alkalitolerans JCM 18968.</title>
        <authorList>
            <person name="Lai Q."/>
            <person name="Shao Z."/>
        </authorList>
    </citation>
    <scope>NUCLEOTIDE SEQUENCE [LARGE SCALE GENOMIC DNA]</scope>
    <source>
        <strain evidence="1 2">JCM 18968</strain>
    </source>
</reference>
<organism evidence="1 2">
    <name type="scientific">Thalassospira alkalitolerans</name>
    <dbReference type="NCBI Taxonomy" id="1293890"/>
    <lineage>
        <taxon>Bacteria</taxon>
        <taxon>Pseudomonadati</taxon>
        <taxon>Pseudomonadota</taxon>
        <taxon>Alphaproteobacteria</taxon>
        <taxon>Rhodospirillales</taxon>
        <taxon>Thalassospiraceae</taxon>
        <taxon>Thalassospira</taxon>
    </lineage>
</organism>
<protein>
    <submittedName>
        <fullName evidence="1">Uncharacterized protein</fullName>
    </submittedName>
</protein>
<accession>A0A1Y2LAA7</accession>
<sequence length="69" mass="7667">MQQIRANRTIVQSPAGGVWNNATRHVKHDQKMTGSGCKYGAIVKFADLWRCLNAVPVAQVFQGKGKQNR</sequence>
<keyword evidence="2" id="KW-1185">Reference proteome</keyword>
<proteinExistence type="predicted"/>
<dbReference type="Proteomes" id="UP000193396">
    <property type="component" value="Unassembled WGS sequence"/>
</dbReference>
<evidence type="ECO:0000313" key="2">
    <source>
        <dbReference type="Proteomes" id="UP000193396"/>
    </source>
</evidence>
<dbReference type="AlphaFoldDB" id="A0A1Y2LAA7"/>
<dbReference type="STRING" id="1293890.TALK_13020"/>